<dbReference type="EMBL" id="JBHTHR010000010">
    <property type="protein sequence ID" value="MFD0799924.1"/>
    <property type="molecule type" value="Genomic_DNA"/>
</dbReference>
<keyword evidence="1" id="KW-0472">Membrane</keyword>
<gene>
    <name evidence="2" type="ORF">ACFQZU_01125</name>
</gene>
<feature type="transmembrane region" description="Helical" evidence="1">
    <location>
        <begin position="191"/>
        <end position="211"/>
    </location>
</feature>
<reference evidence="3" key="1">
    <citation type="journal article" date="2019" name="Int. J. Syst. Evol. Microbiol.">
        <title>The Global Catalogue of Microorganisms (GCM) 10K type strain sequencing project: providing services to taxonomists for standard genome sequencing and annotation.</title>
        <authorList>
            <consortium name="The Broad Institute Genomics Platform"/>
            <consortium name="The Broad Institute Genome Sequencing Center for Infectious Disease"/>
            <person name="Wu L."/>
            <person name="Ma J."/>
        </authorList>
    </citation>
    <scope>NUCLEOTIDE SEQUENCE [LARGE SCALE GENOMIC DNA]</scope>
    <source>
        <strain evidence="3">CCUG 63369</strain>
    </source>
</reference>
<organism evidence="2 3">
    <name type="scientific">Streptomonospora algeriensis</name>
    <dbReference type="NCBI Taxonomy" id="995084"/>
    <lineage>
        <taxon>Bacteria</taxon>
        <taxon>Bacillati</taxon>
        <taxon>Actinomycetota</taxon>
        <taxon>Actinomycetes</taxon>
        <taxon>Streptosporangiales</taxon>
        <taxon>Nocardiopsidaceae</taxon>
        <taxon>Streptomonospora</taxon>
    </lineage>
</organism>
<sequence>MRHRRVLVVVLVMLIGGAAVGLASVGADRIPSTARESGAQHHTLPALLYFALVTVLDTYLGWGAIPVLLGYRAARSAGWAAVTGGVFALVALAVYTAGSHLALMSDAREREALGLPPLPVPLVEPSVLDSAMGMVLSPLLPLAVAGAVLGALAGYHARRRPLLLLVLAAAAAVDLWRRADTPWLSVANGFPNVALVAVAVAVVAWTAAATLRGPRAVPRASSGEPV</sequence>
<feature type="transmembrane region" description="Helical" evidence="1">
    <location>
        <begin position="78"/>
        <end position="98"/>
    </location>
</feature>
<feature type="transmembrane region" description="Helical" evidence="1">
    <location>
        <begin position="131"/>
        <end position="155"/>
    </location>
</feature>
<accession>A0ABW3BB33</accession>
<evidence type="ECO:0000313" key="3">
    <source>
        <dbReference type="Proteomes" id="UP001596956"/>
    </source>
</evidence>
<evidence type="ECO:0000256" key="1">
    <source>
        <dbReference type="SAM" id="Phobius"/>
    </source>
</evidence>
<keyword evidence="1" id="KW-1133">Transmembrane helix</keyword>
<comment type="caution">
    <text evidence="2">The sequence shown here is derived from an EMBL/GenBank/DDBJ whole genome shotgun (WGS) entry which is preliminary data.</text>
</comment>
<keyword evidence="3" id="KW-1185">Reference proteome</keyword>
<protein>
    <submittedName>
        <fullName evidence="2">Uncharacterized protein</fullName>
    </submittedName>
</protein>
<dbReference type="Proteomes" id="UP001596956">
    <property type="component" value="Unassembled WGS sequence"/>
</dbReference>
<proteinExistence type="predicted"/>
<evidence type="ECO:0000313" key="2">
    <source>
        <dbReference type="EMBL" id="MFD0799924.1"/>
    </source>
</evidence>
<feature type="transmembrane region" description="Helical" evidence="1">
    <location>
        <begin position="162"/>
        <end position="179"/>
    </location>
</feature>
<feature type="transmembrane region" description="Helical" evidence="1">
    <location>
        <begin position="47"/>
        <end position="71"/>
    </location>
</feature>
<name>A0ABW3BB33_9ACTN</name>
<keyword evidence="1" id="KW-0812">Transmembrane</keyword>